<dbReference type="EMBL" id="CAJOBB010008703">
    <property type="protein sequence ID" value="CAF4213476.1"/>
    <property type="molecule type" value="Genomic_DNA"/>
</dbReference>
<evidence type="ECO:0000313" key="4">
    <source>
        <dbReference type="EMBL" id="CAF1496425.1"/>
    </source>
</evidence>
<dbReference type="EMBL" id="CAJOAY010008538">
    <property type="protein sequence ID" value="CAF4188297.1"/>
    <property type="molecule type" value="Genomic_DNA"/>
</dbReference>
<dbReference type="EMBL" id="CAJOAZ010009039">
    <property type="protein sequence ID" value="CAF4195983.1"/>
    <property type="molecule type" value="Genomic_DNA"/>
</dbReference>
<gene>
    <name evidence="4" type="ORF">IZO911_LOCUS44774</name>
    <name evidence="5" type="ORF">JYZ213_LOCUS44975</name>
    <name evidence="8" type="ORF">KXQ929_LOCUS40788</name>
    <name evidence="6" type="ORF">OKA104_LOCUS40284</name>
    <name evidence="7" type="ORF">OXD698_LOCUS40562</name>
    <name evidence="3" type="ORF">VCS650_LOCUS19267</name>
</gene>
<evidence type="ECO:0000256" key="1">
    <source>
        <dbReference type="SAM" id="MobiDB-lite"/>
    </source>
</evidence>
<dbReference type="EMBL" id="CAJNON010000191">
    <property type="protein sequence ID" value="CAF1085671.1"/>
    <property type="molecule type" value="Genomic_DNA"/>
</dbReference>
<accession>A0A814MYZ8</accession>
<evidence type="ECO:0000313" key="3">
    <source>
        <dbReference type="EMBL" id="CAF1085671.1"/>
    </source>
</evidence>
<dbReference type="InterPro" id="IPR049012">
    <property type="entry name" value="Mutator_transp_dom"/>
</dbReference>
<comment type="caution">
    <text evidence="3">The sequence shown here is derived from an EMBL/GenBank/DDBJ whole genome shotgun (WGS) entry which is preliminary data.</text>
</comment>
<name>A0A814MYZ8_9BILA</name>
<protein>
    <recommendedName>
        <fullName evidence="2">Mutator-like transposase domain-containing protein</fullName>
    </recommendedName>
</protein>
<dbReference type="EMBL" id="CAJNOE010002952">
    <property type="protein sequence ID" value="CAF1496425.1"/>
    <property type="molecule type" value="Genomic_DNA"/>
</dbReference>
<organism evidence="3 9">
    <name type="scientific">Adineta steineri</name>
    <dbReference type="NCBI Taxonomy" id="433720"/>
    <lineage>
        <taxon>Eukaryota</taxon>
        <taxon>Metazoa</taxon>
        <taxon>Spiralia</taxon>
        <taxon>Gnathifera</taxon>
        <taxon>Rotifera</taxon>
        <taxon>Eurotatoria</taxon>
        <taxon>Bdelloidea</taxon>
        <taxon>Adinetida</taxon>
        <taxon>Adinetidae</taxon>
        <taxon>Adineta</taxon>
    </lineage>
</organism>
<dbReference type="AlphaFoldDB" id="A0A814MYZ8"/>
<dbReference type="Proteomes" id="UP000663860">
    <property type="component" value="Unassembled WGS sequence"/>
</dbReference>
<evidence type="ECO:0000259" key="2">
    <source>
        <dbReference type="Pfam" id="PF20700"/>
    </source>
</evidence>
<feature type="domain" description="Mutator-like transposase" evidence="2">
    <location>
        <begin position="127"/>
        <end position="421"/>
    </location>
</feature>
<evidence type="ECO:0000313" key="6">
    <source>
        <dbReference type="EMBL" id="CAF4188297.1"/>
    </source>
</evidence>
<dbReference type="Proteomes" id="UP000663845">
    <property type="component" value="Unassembled WGS sequence"/>
</dbReference>
<feature type="compositionally biased region" description="Polar residues" evidence="1">
    <location>
        <begin position="43"/>
        <end position="57"/>
    </location>
</feature>
<dbReference type="Proteomes" id="UP000663891">
    <property type="component" value="Unassembled WGS sequence"/>
</dbReference>
<evidence type="ECO:0000313" key="9">
    <source>
        <dbReference type="Proteomes" id="UP000663891"/>
    </source>
</evidence>
<dbReference type="Proteomes" id="UP000663844">
    <property type="component" value="Unassembled WGS sequence"/>
</dbReference>
<feature type="region of interest" description="Disordered" evidence="1">
    <location>
        <begin position="1"/>
        <end position="88"/>
    </location>
</feature>
<evidence type="ECO:0000313" key="7">
    <source>
        <dbReference type="EMBL" id="CAF4195983.1"/>
    </source>
</evidence>
<reference evidence="3" key="1">
    <citation type="submission" date="2021-02" db="EMBL/GenBank/DDBJ databases">
        <authorList>
            <person name="Nowell W R."/>
        </authorList>
    </citation>
    <scope>NUCLEOTIDE SEQUENCE</scope>
</reference>
<sequence>MSDKSYSPGSDSSINDNQNNLEYSSPKKYELRTTGLKRKHRCSSGTEITSTSRNRSLALSRHRSYSASDSHSTGSVTGQLQHRSRSETKLSLALTKVKQLQRTEKTAQIFDIEYFREQLNIAHVCAGGRLKFIPDTETAVGLFHRNSWECSKCHKRTSVANFPPKYPIGTTVQDPNARLYAVSAATGIGYETISTIMASLYLSITTKKHFIEQTHKIHSSLHGFAQEQFQLLINSIRQSAGIDDLDSILNVYVSMDGTWKRRGHVSNYGIVFLIHVETGYCIDYEVLSLRCEACDINKGRLTNKQFESWFQSHKLNCSKNYVGTSKGMEAEGASRIFQRSIRKGLRYKYLVCDGDSSAYDRVKNIYIDHETVDEDDVDNSDKRVQEDNELRVLKVDCINHVKKRVINRLKDIKSRNTGFHNVPQDFKSSPSATHIDKKMKTSQSLYTIGEERQTGESVKVKKTLADGKPFGGSAGRMTEGMMHKMSESYGLAIRQGSNEAKEEDEDDEDAVTRLQRKCLAAFHHLIVHENKEDQHLYCPDGVSSWCTYKRDKATNKNEDAMKNKNRLDPVYRELLQKMINDLTSKELLLRCIRGLTQNSNESLNSVVWSILSKAKQHGFVSVQGAAAAASIYFNGGRASLLEFFEQSGIKINEDLYKNLVAKDEKRVKRAEQTLERRQTLITQKSQQRLQSLQATNDTSEYGSGLF</sequence>
<feature type="compositionally biased region" description="Low complexity" evidence="1">
    <location>
        <begin position="1"/>
        <end position="13"/>
    </location>
</feature>
<dbReference type="Proteomes" id="UP000663881">
    <property type="component" value="Unassembled WGS sequence"/>
</dbReference>
<feature type="compositionally biased region" description="Polar residues" evidence="1">
    <location>
        <begin position="65"/>
        <end position="81"/>
    </location>
</feature>
<dbReference type="EMBL" id="CAJNOG010003245">
    <property type="protein sequence ID" value="CAF1528176.1"/>
    <property type="molecule type" value="Genomic_DNA"/>
</dbReference>
<feature type="compositionally biased region" description="Polar residues" evidence="1">
    <location>
        <begin position="14"/>
        <end position="23"/>
    </location>
</feature>
<evidence type="ECO:0000313" key="5">
    <source>
        <dbReference type="EMBL" id="CAF1528176.1"/>
    </source>
</evidence>
<dbReference type="PANTHER" id="PTHR33309">
    <property type="entry name" value="KERATIN, ULTRA HIGH-SULFUR MATRIX PROTEIN-LIKE"/>
    <property type="match status" value="1"/>
</dbReference>
<dbReference type="Pfam" id="PF20700">
    <property type="entry name" value="Mutator"/>
    <property type="match status" value="1"/>
</dbReference>
<proteinExistence type="predicted"/>
<dbReference type="PANTHER" id="PTHR33309:SF3">
    <property type="entry name" value="CCHC-TYPE DOMAIN-CONTAINING PROTEIN"/>
    <property type="match status" value="1"/>
</dbReference>
<evidence type="ECO:0000313" key="8">
    <source>
        <dbReference type="EMBL" id="CAF4213476.1"/>
    </source>
</evidence>
<dbReference type="OrthoDB" id="10069847at2759"/>
<dbReference type="Proteomes" id="UP000663868">
    <property type="component" value="Unassembled WGS sequence"/>
</dbReference>